<dbReference type="KEGG" id="rch:RUM_01440"/>
<sequence length="126" mass="14167">MSEQTRQQVTIAVDLKKYRIRIHRSTLALLGTPKYVQFLVSPSAMMLAIQGTDKRTNYSHRVNLAALHPDNSYEIYSTSFVNKLCSLVEGLDSAYAYRLTGEIIAEENAGVFPLSSLQKIDGLEER</sequence>
<accession>D4L9W2</accession>
<dbReference type="RefSeq" id="WP_015557315.1">
    <property type="nucleotide sequence ID" value="NC_021039.1"/>
</dbReference>
<dbReference type="AlphaFoldDB" id="D4L9W2"/>
<dbReference type="HOGENOM" id="CLU_152613_0_0_9"/>
<proteinExistence type="predicted"/>
<gene>
    <name evidence="1" type="ordered locus">RUM_01440</name>
</gene>
<evidence type="ECO:0000313" key="2">
    <source>
        <dbReference type="Proteomes" id="UP000007054"/>
    </source>
</evidence>
<dbReference type="Proteomes" id="UP000007054">
    <property type="component" value="Chromosome"/>
</dbReference>
<dbReference type="EMBL" id="FP929052">
    <property type="protein sequence ID" value="CBL16407.1"/>
    <property type="molecule type" value="Genomic_DNA"/>
</dbReference>
<dbReference type="GeneID" id="83154998"/>
<reference evidence="1" key="2">
    <citation type="submission" date="2010-03" db="EMBL/GenBank/DDBJ databases">
        <authorList>
            <person name="Pajon A."/>
        </authorList>
    </citation>
    <scope>NUCLEOTIDE SEQUENCE</scope>
    <source>
        <strain evidence="1">Type strain: 18P13</strain>
    </source>
</reference>
<keyword evidence="2" id="KW-1185">Reference proteome</keyword>
<name>D4L9W2_RUMC1</name>
<reference evidence="1" key="1">
    <citation type="submission" date="2010-03" db="EMBL/GenBank/DDBJ databases">
        <title>The genome sequence of Ruminococcus sp. 18P13.</title>
        <authorList>
            <consortium name="metaHIT consortium -- http://www.metahit.eu/"/>
            <person name="Pajon A."/>
            <person name="Turner K."/>
            <person name="Parkhill J."/>
            <person name="Bernalier A."/>
        </authorList>
    </citation>
    <scope>NUCLEOTIDE SEQUENCE [LARGE SCALE GENOMIC DNA]</scope>
    <source>
        <strain evidence="1">Type strain: 18P13</strain>
    </source>
</reference>
<dbReference type="STRING" id="213810.RUM_01440"/>
<protein>
    <submittedName>
        <fullName evidence="1">Uncharacterized protein</fullName>
    </submittedName>
</protein>
<evidence type="ECO:0000313" key="1">
    <source>
        <dbReference type="EMBL" id="CBL16407.1"/>
    </source>
</evidence>
<dbReference type="BioCyc" id="RCHA213810:RUM_RS00695-MONOMER"/>
<organism evidence="1 2">
    <name type="scientific">Ruminococcus champanellensis (strain DSM 18848 / JCM 17042 / KCTC 15320 / 18P13)</name>
    <dbReference type="NCBI Taxonomy" id="213810"/>
    <lineage>
        <taxon>Bacteria</taxon>
        <taxon>Bacillati</taxon>
        <taxon>Bacillota</taxon>
        <taxon>Clostridia</taxon>
        <taxon>Eubacteriales</taxon>
        <taxon>Oscillospiraceae</taxon>
        <taxon>Ruminococcus</taxon>
    </lineage>
</organism>